<reference evidence="6 7" key="1">
    <citation type="journal article" date="2024" name="Nat. Commun.">
        <title>Phylogenomics reveals the evolutionary origins of lichenization in chlorophyte algae.</title>
        <authorList>
            <person name="Puginier C."/>
            <person name="Libourel C."/>
            <person name="Otte J."/>
            <person name="Skaloud P."/>
            <person name="Haon M."/>
            <person name="Grisel S."/>
            <person name="Petersen M."/>
            <person name="Berrin J.G."/>
            <person name="Delaux P.M."/>
            <person name="Dal Grande F."/>
            <person name="Keller J."/>
        </authorList>
    </citation>
    <scope>NUCLEOTIDE SEQUENCE [LARGE SCALE GENOMIC DNA]</scope>
    <source>
        <strain evidence="6 7">SAG 2036</strain>
    </source>
</reference>
<dbReference type="PANTHER" id="PTHR14110">
    <property type="entry name" value="MITOCHONDRIAL IMPORT INNER MEMBRANE TRANSLOCASE SUBUNIT TIM22"/>
    <property type="match status" value="1"/>
</dbReference>
<evidence type="ECO:0000256" key="4">
    <source>
        <dbReference type="ARBA" id="ARBA00023136"/>
    </source>
</evidence>
<gene>
    <name evidence="6" type="ORF">WJX73_009670</name>
</gene>
<comment type="subcellular location">
    <subcellularLocation>
        <location evidence="1">Membrane</location>
        <topology evidence="1">Multi-pass membrane protein</topology>
    </subcellularLocation>
</comment>
<evidence type="ECO:0000256" key="1">
    <source>
        <dbReference type="ARBA" id="ARBA00004141"/>
    </source>
</evidence>
<keyword evidence="2" id="KW-0812">Transmembrane</keyword>
<dbReference type="PANTHER" id="PTHR14110:SF18">
    <property type="entry name" value="OUTER ENVELOPE PORE PROTEIN 16-3, CHLOROPLASTIC_MITOCHONDRIAL"/>
    <property type="match status" value="1"/>
</dbReference>
<organism evidence="6 7">
    <name type="scientific">Symbiochloris irregularis</name>
    <dbReference type="NCBI Taxonomy" id="706552"/>
    <lineage>
        <taxon>Eukaryota</taxon>
        <taxon>Viridiplantae</taxon>
        <taxon>Chlorophyta</taxon>
        <taxon>core chlorophytes</taxon>
        <taxon>Trebouxiophyceae</taxon>
        <taxon>Trebouxiales</taxon>
        <taxon>Trebouxiaceae</taxon>
        <taxon>Symbiochloris</taxon>
    </lineage>
</organism>
<evidence type="ECO:0000313" key="6">
    <source>
        <dbReference type="EMBL" id="KAK9795531.1"/>
    </source>
</evidence>
<keyword evidence="4" id="KW-0472">Membrane</keyword>
<dbReference type="AlphaFoldDB" id="A0AAW1NTT7"/>
<keyword evidence="7" id="KW-1185">Reference proteome</keyword>
<name>A0AAW1NTT7_9CHLO</name>
<keyword evidence="3" id="KW-1133">Transmembrane helix</keyword>
<feature type="region of interest" description="Disordered" evidence="5">
    <location>
        <begin position="1"/>
        <end position="36"/>
    </location>
</feature>
<dbReference type="GO" id="GO:0045039">
    <property type="term" value="P:protein insertion into mitochondrial inner membrane"/>
    <property type="evidence" value="ECO:0007669"/>
    <property type="project" value="InterPro"/>
</dbReference>
<sequence>MGRRRKPSKGAAQVEPEEDTTSFVMEAGSAPPSISGEEADGFPVPCTLSAIGAAFSGGAMGLFFGFVPTLATYNKKGGFKARLGAAKGEAISSAKGFAVATSIYAMTSCVSQRLRNQNDAWNGAIGGAVSGLAFGWSGGLKGALMSGVIAGALSYLVWSNDAVAAQPPHQPSTEVARRAPSARLPATHILMLAWYPRATG</sequence>
<dbReference type="GO" id="GO:0042721">
    <property type="term" value="C:TIM22 mitochondrial import inner membrane insertion complex"/>
    <property type="evidence" value="ECO:0007669"/>
    <property type="project" value="InterPro"/>
</dbReference>
<proteinExistence type="predicted"/>
<protein>
    <recommendedName>
        <fullName evidence="8">Mitochondrial import inner membrane translocase subunit TIM22</fullName>
    </recommendedName>
</protein>
<evidence type="ECO:0008006" key="8">
    <source>
        <dbReference type="Google" id="ProtNLM"/>
    </source>
</evidence>
<evidence type="ECO:0000256" key="5">
    <source>
        <dbReference type="SAM" id="MobiDB-lite"/>
    </source>
</evidence>
<dbReference type="Proteomes" id="UP001465755">
    <property type="component" value="Unassembled WGS sequence"/>
</dbReference>
<comment type="caution">
    <text evidence="6">The sequence shown here is derived from an EMBL/GenBank/DDBJ whole genome shotgun (WGS) entry which is preliminary data.</text>
</comment>
<dbReference type="InterPro" id="IPR039175">
    <property type="entry name" value="TIM22"/>
</dbReference>
<dbReference type="EMBL" id="JALJOQ010000128">
    <property type="protein sequence ID" value="KAK9795531.1"/>
    <property type="molecule type" value="Genomic_DNA"/>
</dbReference>
<evidence type="ECO:0000313" key="7">
    <source>
        <dbReference type="Proteomes" id="UP001465755"/>
    </source>
</evidence>
<evidence type="ECO:0000256" key="3">
    <source>
        <dbReference type="ARBA" id="ARBA00022989"/>
    </source>
</evidence>
<accession>A0AAW1NTT7</accession>
<dbReference type="Pfam" id="PF02466">
    <property type="entry name" value="Tim17"/>
    <property type="match status" value="1"/>
</dbReference>
<evidence type="ECO:0000256" key="2">
    <source>
        <dbReference type="ARBA" id="ARBA00022692"/>
    </source>
</evidence>